<reference evidence="3 4" key="1">
    <citation type="journal article" date="2018" name="ISME J.">
        <title>Endosymbiont genomes yield clues of tubeworm success.</title>
        <authorList>
            <person name="Li Y."/>
            <person name="Liles M.R."/>
            <person name="Halanych K.M."/>
        </authorList>
    </citation>
    <scope>NUCLEOTIDE SEQUENCE [LARGE SCALE GENOMIC DNA]</scope>
    <source>
        <strain evidence="3">A1422</strain>
    </source>
</reference>
<dbReference type="SMART" id="SM00859">
    <property type="entry name" value="Semialdhyde_dh"/>
    <property type="match status" value="1"/>
</dbReference>
<organism evidence="3 4">
    <name type="scientific">endosymbiont of Lamellibrachia luymesi</name>
    <dbReference type="NCBI Taxonomy" id="2200907"/>
    <lineage>
        <taxon>Bacteria</taxon>
        <taxon>Pseudomonadati</taxon>
        <taxon>Pseudomonadota</taxon>
        <taxon>Gammaproteobacteria</taxon>
        <taxon>sulfur-oxidizing symbionts</taxon>
    </lineage>
</organism>
<dbReference type="InterPro" id="IPR000534">
    <property type="entry name" value="Semialdehyde_DH_NAD-bd"/>
</dbReference>
<comment type="similarity">
    <text evidence="1">Belongs to the aspartate-semialdehyde dehydrogenase family.</text>
</comment>
<dbReference type="Pfam" id="PF01118">
    <property type="entry name" value="Semialdhyde_dh"/>
    <property type="match status" value="1"/>
</dbReference>
<dbReference type="Gene3D" id="3.40.50.720">
    <property type="entry name" value="NAD(P)-binding Rossmann-like Domain"/>
    <property type="match status" value="1"/>
</dbReference>
<dbReference type="GO" id="GO:0046983">
    <property type="term" value="F:protein dimerization activity"/>
    <property type="evidence" value="ECO:0007669"/>
    <property type="project" value="InterPro"/>
</dbReference>
<dbReference type="GO" id="GO:0008652">
    <property type="term" value="P:amino acid biosynthetic process"/>
    <property type="evidence" value="ECO:0007669"/>
    <property type="project" value="InterPro"/>
</dbReference>
<dbReference type="GO" id="GO:0051287">
    <property type="term" value="F:NAD binding"/>
    <property type="evidence" value="ECO:0007669"/>
    <property type="project" value="InterPro"/>
</dbReference>
<dbReference type="GO" id="GO:0016620">
    <property type="term" value="F:oxidoreductase activity, acting on the aldehyde or oxo group of donors, NAD or NADP as acceptor"/>
    <property type="evidence" value="ECO:0007669"/>
    <property type="project" value="InterPro"/>
</dbReference>
<dbReference type="PANTHER" id="PTHR46278:SF2">
    <property type="entry name" value="ASPARTATE-SEMIALDEHYDE DEHYDROGENASE"/>
    <property type="match status" value="1"/>
</dbReference>
<dbReference type="EMBL" id="QFXD01000172">
    <property type="protein sequence ID" value="RDH90271.1"/>
    <property type="molecule type" value="Genomic_DNA"/>
</dbReference>
<feature type="domain" description="Semialdehyde dehydrogenase NAD-binding" evidence="2">
    <location>
        <begin position="6"/>
        <end position="121"/>
    </location>
</feature>
<dbReference type="NCBIfam" id="NF011456">
    <property type="entry name" value="PRK14874.1"/>
    <property type="match status" value="1"/>
</dbReference>
<accession>A0A370DYF5</accession>
<dbReference type="Proteomes" id="UP000255508">
    <property type="component" value="Unassembled WGS sequence"/>
</dbReference>
<protein>
    <submittedName>
        <fullName evidence="3">Aspartate-semialdehyde dehydrogenase</fullName>
    </submittedName>
</protein>
<dbReference type="InterPro" id="IPR036291">
    <property type="entry name" value="NAD(P)-bd_dom_sf"/>
</dbReference>
<name>A0A370DYF5_9GAMM</name>
<dbReference type="SUPFAM" id="SSF51735">
    <property type="entry name" value="NAD(P)-binding Rossmann-fold domains"/>
    <property type="match status" value="1"/>
</dbReference>
<dbReference type="PANTHER" id="PTHR46278">
    <property type="entry name" value="DEHYDROGENASE, PUTATIVE-RELATED"/>
    <property type="match status" value="1"/>
</dbReference>
<evidence type="ECO:0000259" key="2">
    <source>
        <dbReference type="SMART" id="SM00859"/>
    </source>
</evidence>
<comment type="caution">
    <text evidence="3">The sequence shown here is derived from an EMBL/GenBank/DDBJ whole genome shotgun (WGS) entry which is preliminary data.</text>
</comment>
<dbReference type="SUPFAM" id="SSF55347">
    <property type="entry name" value="Glyceraldehyde-3-phosphate dehydrogenase-like, C-terminal domain"/>
    <property type="match status" value="1"/>
</dbReference>
<dbReference type="Pfam" id="PF02774">
    <property type="entry name" value="Semialdhyde_dhC"/>
    <property type="match status" value="1"/>
</dbReference>
<evidence type="ECO:0000313" key="3">
    <source>
        <dbReference type="EMBL" id="RDH90271.1"/>
    </source>
</evidence>
<proteinExistence type="inferred from homology"/>
<dbReference type="CDD" id="cd18129">
    <property type="entry name" value="ASADH_C_USG1_like"/>
    <property type="match status" value="1"/>
</dbReference>
<dbReference type="AlphaFoldDB" id="A0A370DYF5"/>
<dbReference type="InterPro" id="IPR012280">
    <property type="entry name" value="Semialdhyde_DH_dimer_dom"/>
</dbReference>
<evidence type="ECO:0000313" key="4">
    <source>
        <dbReference type="Proteomes" id="UP000255508"/>
    </source>
</evidence>
<dbReference type="CDD" id="cd17894">
    <property type="entry name" value="ASADH_USG1_N"/>
    <property type="match status" value="1"/>
</dbReference>
<dbReference type="Gene3D" id="3.30.360.10">
    <property type="entry name" value="Dihydrodipicolinate Reductase, domain 2"/>
    <property type="match status" value="1"/>
</dbReference>
<evidence type="ECO:0000256" key="1">
    <source>
        <dbReference type="ARBA" id="ARBA00010584"/>
    </source>
</evidence>
<gene>
    <name evidence="3" type="ORF">DIZ79_09585</name>
</gene>
<dbReference type="PIRSF" id="PIRSF000148">
    <property type="entry name" value="ASA_dh"/>
    <property type="match status" value="1"/>
</dbReference>
<sequence length="339" mass="35584">MNSEVDIALVGATGLVGETLLEAISSHPALAGSLQVLGDEEAVGDTVEFGNRALTIADLSLFDFTQVRIVISTGEDSSAGGWLDLAQDAGCIILDIGARLLEATDLPPVVGWVNPESMEVVSKGGIITLPDAGTSQLVRVLKPVLDRVGLEQVSLVSCQAVSDFGRAGVEEMARQTAQLLNAKPITPVLFPQQIAFNLLSVVDEVNEDGSTPGETKAEQDALSVLGCDDLSLTVTTAIAPVFYGHSQMVQFQTSRPLTLKNLQSLLAETEGVTLVDSENGACVSPVSHASGKEDITVGRVRSVGKNATQFSLFTVADNLRSGIAANVVKIVEVLVKDYL</sequence>